<organism evidence="5 6">
    <name type="scientific">Dyadobacter chenhuakuii</name>
    <dbReference type="NCBI Taxonomy" id="2909339"/>
    <lineage>
        <taxon>Bacteria</taxon>
        <taxon>Pseudomonadati</taxon>
        <taxon>Bacteroidota</taxon>
        <taxon>Cytophagia</taxon>
        <taxon>Cytophagales</taxon>
        <taxon>Spirosomataceae</taxon>
        <taxon>Dyadobacter</taxon>
    </lineage>
</organism>
<evidence type="ECO:0000256" key="2">
    <source>
        <dbReference type="ARBA" id="ARBA00023012"/>
    </source>
</evidence>
<gene>
    <name evidence="5" type="ORF">L0661_00170</name>
</gene>
<dbReference type="InterPro" id="IPR001789">
    <property type="entry name" value="Sig_transdc_resp-reg_receiver"/>
</dbReference>
<feature type="domain" description="Response regulatory" evidence="4">
    <location>
        <begin position="6"/>
        <end position="127"/>
    </location>
</feature>
<proteinExistence type="predicted"/>
<comment type="caution">
    <text evidence="5">The sequence shown here is derived from an EMBL/GenBank/DDBJ whole genome shotgun (WGS) entry which is preliminary data.</text>
</comment>
<evidence type="ECO:0000256" key="3">
    <source>
        <dbReference type="PROSITE-ProRule" id="PRU00169"/>
    </source>
</evidence>
<sequence length="130" mass="14786">MGNKQLLVMIDDDTDDHEIFKMAINELNEPLQCLFFVDCESAIAHFSINTSTPPGYVFIDLRLPRIDGDECLEELQKLKQFDGPWLVAYSSSIPTEYRSKLSRIGVDQFIEKTGSIQQLTSQIQNLLLTS</sequence>
<dbReference type="SUPFAM" id="SSF52172">
    <property type="entry name" value="CheY-like"/>
    <property type="match status" value="1"/>
</dbReference>
<reference evidence="5" key="1">
    <citation type="submission" date="2022-01" db="EMBL/GenBank/DDBJ databases">
        <title>Novel species in genus Dyadobacter.</title>
        <authorList>
            <person name="Ma C."/>
        </authorList>
    </citation>
    <scope>NUCLEOTIDE SEQUENCE</scope>
    <source>
        <strain evidence="5">CY357</strain>
    </source>
</reference>
<evidence type="ECO:0000256" key="1">
    <source>
        <dbReference type="ARBA" id="ARBA00022553"/>
    </source>
</evidence>
<evidence type="ECO:0000259" key="4">
    <source>
        <dbReference type="PROSITE" id="PS50110"/>
    </source>
</evidence>
<dbReference type="EMBL" id="JAKFFV010000001">
    <property type="protein sequence ID" value="MCF2496699.1"/>
    <property type="molecule type" value="Genomic_DNA"/>
</dbReference>
<keyword evidence="2" id="KW-0902">Two-component regulatory system</keyword>
<keyword evidence="1 3" id="KW-0597">Phosphoprotein</keyword>
<name>A0A9X1QBC3_9BACT</name>
<evidence type="ECO:0000313" key="6">
    <source>
        <dbReference type="Proteomes" id="UP001139411"/>
    </source>
</evidence>
<dbReference type="PANTHER" id="PTHR44591:SF14">
    <property type="entry name" value="PROTEIN PILG"/>
    <property type="match status" value="1"/>
</dbReference>
<dbReference type="InterPro" id="IPR011006">
    <property type="entry name" value="CheY-like_superfamily"/>
</dbReference>
<evidence type="ECO:0000313" key="5">
    <source>
        <dbReference type="EMBL" id="MCF2496699.1"/>
    </source>
</evidence>
<dbReference type="Pfam" id="PF00072">
    <property type="entry name" value="Response_reg"/>
    <property type="match status" value="1"/>
</dbReference>
<dbReference type="Proteomes" id="UP001139411">
    <property type="component" value="Unassembled WGS sequence"/>
</dbReference>
<dbReference type="Gene3D" id="3.40.50.2300">
    <property type="match status" value="1"/>
</dbReference>
<dbReference type="GO" id="GO:0000160">
    <property type="term" value="P:phosphorelay signal transduction system"/>
    <property type="evidence" value="ECO:0007669"/>
    <property type="project" value="UniProtKB-KW"/>
</dbReference>
<dbReference type="CDD" id="cd00156">
    <property type="entry name" value="REC"/>
    <property type="match status" value="1"/>
</dbReference>
<dbReference type="AlphaFoldDB" id="A0A9X1QBC3"/>
<dbReference type="SMART" id="SM00448">
    <property type="entry name" value="REC"/>
    <property type="match status" value="1"/>
</dbReference>
<dbReference type="PANTHER" id="PTHR44591">
    <property type="entry name" value="STRESS RESPONSE REGULATOR PROTEIN 1"/>
    <property type="match status" value="1"/>
</dbReference>
<accession>A0A9X1QBC3</accession>
<dbReference type="PROSITE" id="PS50110">
    <property type="entry name" value="RESPONSE_REGULATORY"/>
    <property type="match status" value="1"/>
</dbReference>
<protein>
    <submittedName>
        <fullName evidence="5">Response regulator</fullName>
    </submittedName>
</protein>
<dbReference type="InterPro" id="IPR050595">
    <property type="entry name" value="Bact_response_regulator"/>
</dbReference>
<feature type="modified residue" description="4-aspartylphosphate" evidence="3">
    <location>
        <position position="60"/>
    </location>
</feature>